<proteinExistence type="predicted"/>
<keyword evidence="4" id="KW-1185">Reference proteome</keyword>
<evidence type="ECO:0000256" key="1">
    <source>
        <dbReference type="SAM" id="MobiDB-lite"/>
    </source>
</evidence>
<evidence type="ECO:0000259" key="2">
    <source>
        <dbReference type="Pfam" id="PF14238"/>
    </source>
</evidence>
<dbReference type="EMBL" id="JBHLUN010000015">
    <property type="protein sequence ID" value="MFC0410537.1"/>
    <property type="molecule type" value="Genomic_DNA"/>
</dbReference>
<gene>
    <name evidence="3" type="ORF">ACFFGY_19980</name>
</gene>
<dbReference type="Pfam" id="PF14238">
    <property type="entry name" value="DUF4340"/>
    <property type="match status" value="1"/>
</dbReference>
<evidence type="ECO:0000313" key="3">
    <source>
        <dbReference type="EMBL" id="MFC0410537.1"/>
    </source>
</evidence>
<comment type="caution">
    <text evidence="3">The sequence shown here is derived from an EMBL/GenBank/DDBJ whole genome shotgun (WGS) entry which is preliminary data.</text>
</comment>
<dbReference type="InterPro" id="IPR025641">
    <property type="entry name" value="DUF4340"/>
</dbReference>
<name>A0ABV6JYZ6_9PROT</name>
<evidence type="ECO:0000313" key="4">
    <source>
        <dbReference type="Proteomes" id="UP001589865"/>
    </source>
</evidence>
<dbReference type="RefSeq" id="WP_377046283.1">
    <property type="nucleotide sequence ID" value="NZ_JBHLUN010000015.1"/>
</dbReference>
<dbReference type="Proteomes" id="UP001589865">
    <property type="component" value="Unassembled WGS sequence"/>
</dbReference>
<feature type="region of interest" description="Disordered" evidence="1">
    <location>
        <begin position="330"/>
        <end position="354"/>
    </location>
</feature>
<sequence length="354" mass="38223">MNRRALLGLSLLAVAAVGGGVLLTPRDAAPPDPDQAGLAFPNLAPRLAAAARIEIRHGDDTLTLQRGAGEAWVLPAKSGYPARADRVREVLVGLTELRLVERRTANPELFARLGVEDPATPGGTAYGIRVLDAGGIPIAELITGHRRVRTQGDRPESIYVRRPGEDLAWLAEGRLNIDSDVQLWIDRDVANLPHDRVLAVTIRRDDQVTEFRRSGDPDGVLTVTAPADAGTLDPNAVEDIGRGFEFLTFTDVLPEAQLTAEPVGEASFTLTEGLVITVRTGRKDENIWVRLGATGSDEAKRLDARWHGWAYQVGAWKEKAFAPRLVDLREQPAATQQPGERPPVLPPGAPAPPP</sequence>
<protein>
    <submittedName>
        <fullName evidence="3">DUF4340 domain-containing protein</fullName>
    </submittedName>
</protein>
<feature type="compositionally biased region" description="Pro residues" evidence="1">
    <location>
        <begin position="340"/>
        <end position="354"/>
    </location>
</feature>
<reference evidence="3 4" key="1">
    <citation type="submission" date="2024-09" db="EMBL/GenBank/DDBJ databases">
        <authorList>
            <person name="Sun Q."/>
            <person name="Mori K."/>
        </authorList>
    </citation>
    <scope>NUCLEOTIDE SEQUENCE [LARGE SCALE GENOMIC DNA]</scope>
    <source>
        <strain evidence="3 4">TBRC 5777</strain>
    </source>
</reference>
<organism evidence="3 4">
    <name type="scientific">Roseomonas elaeocarpi</name>
    <dbReference type="NCBI Taxonomy" id="907779"/>
    <lineage>
        <taxon>Bacteria</taxon>
        <taxon>Pseudomonadati</taxon>
        <taxon>Pseudomonadota</taxon>
        <taxon>Alphaproteobacteria</taxon>
        <taxon>Acetobacterales</taxon>
        <taxon>Roseomonadaceae</taxon>
        <taxon>Roseomonas</taxon>
    </lineage>
</organism>
<feature type="domain" description="DUF4340" evidence="2">
    <location>
        <begin position="72"/>
        <end position="256"/>
    </location>
</feature>
<accession>A0ABV6JYZ6</accession>